<dbReference type="PANTHER" id="PTHR42911">
    <property type="entry name" value="MODULATOR OF FTSH PROTEASE HFLC"/>
    <property type="match status" value="1"/>
</dbReference>
<dbReference type="PANTHER" id="PTHR42911:SF1">
    <property type="entry name" value="MODULATOR OF FTSH PROTEASE HFLC"/>
    <property type="match status" value="1"/>
</dbReference>
<evidence type="ECO:0000313" key="2">
    <source>
        <dbReference type="Proteomes" id="UP000254496"/>
    </source>
</evidence>
<sequence length="74" mass="8344">MTVILATASKKAQELRGEGDATAAKLYSDAFAQQPEFFSFIRSMKAKIASKLKYNMMILKPGSDFFRFMQSPQK</sequence>
<name>A0AB38HBQ0_9PAST</name>
<comment type="caution">
    <text evidence="1">The sequence shown here is derived from an EMBL/GenBank/DDBJ whole genome shotgun (WGS) entry which is preliminary data.</text>
</comment>
<protein>
    <submittedName>
        <fullName evidence="1">HflC protein</fullName>
    </submittedName>
</protein>
<organism evidence="1 2">
    <name type="scientific">Canicola haemoglobinophilus</name>
    <dbReference type="NCBI Taxonomy" id="733"/>
    <lineage>
        <taxon>Bacteria</taxon>
        <taxon>Pseudomonadati</taxon>
        <taxon>Pseudomonadota</taxon>
        <taxon>Gammaproteobacteria</taxon>
        <taxon>Pasteurellales</taxon>
        <taxon>Pasteurellaceae</taxon>
        <taxon>Canicola</taxon>
    </lineage>
</organism>
<dbReference type="AlphaFoldDB" id="A0AB38HBQ0"/>
<evidence type="ECO:0000313" key="1">
    <source>
        <dbReference type="EMBL" id="STO91837.1"/>
    </source>
</evidence>
<gene>
    <name evidence="1" type="primary">hflC_4</name>
    <name evidence="1" type="ORF">NCTC8540_02343</name>
</gene>
<accession>A0AB38HBQ0</accession>
<proteinExistence type="predicted"/>
<reference evidence="1 2" key="1">
    <citation type="submission" date="2018-06" db="EMBL/GenBank/DDBJ databases">
        <authorList>
            <consortium name="Pathogen Informatics"/>
            <person name="Doyle S."/>
        </authorList>
    </citation>
    <scope>NUCLEOTIDE SEQUENCE [LARGE SCALE GENOMIC DNA]</scope>
    <source>
        <strain evidence="1 2">NCTC8540</strain>
    </source>
</reference>
<dbReference type="Proteomes" id="UP000254496">
    <property type="component" value="Unassembled WGS sequence"/>
</dbReference>
<dbReference type="EMBL" id="UGHJ01000003">
    <property type="protein sequence ID" value="STO91837.1"/>
    <property type="molecule type" value="Genomic_DNA"/>
</dbReference>